<dbReference type="OrthoDB" id="7445930at2"/>
<keyword evidence="3" id="KW-1185">Reference proteome</keyword>
<reference evidence="3" key="1">
    <citation type="submission" date="2016-10" db="EMBL/GenBank/DDBJ databases">
        <authorList>
            <person name="Varghese N."/>
            <person name="Submissions S."/>
        </authorList>
    </citation>
    <scope>NUCLEOTIDE SEQUENCE [LARGE SCALE GENOMIC DNA]</scope>
    <source>
        <strain evidence="3">CGMCC 1.10370</strain>
    </source>
</reference>
<dbReference type="Pfam" id="PF14452">
    <property type="entry name" value="Multi_ubiq"/>
    <property type="match status" value="2"/>
</dbReference>
<gene>
    <name evidence="2" type="ORF">SAMN05216297_101388</name>
</gene>
<dbReference type="InterPro" id="IPR027802">
    <property type="entry name" value="Multi-ubiquitin_dom"/>
</dbReference>
<evidence type="ECO:0000313" key="2">
    <source>
        <dbReference type="EMBL" id="SFC59788.1"/>
    </source>
</evidence>
<name>A0A1I1KM97_9FLAO</name>
<evidence type="ECO:0000313" key="3">
    <source>
        <dbReference type="Proteomes" id="UP000199672"/>
    </source>
</evidence>
<feature type="domain" description="Multi-ubiquitin" evidence="1">
    <location>
        <begin position="86"/>
        <end position="148"/>
    </location>
</feature>
<dbReference type="STRING" id="739143.SAMN05216297_101388"/>
<organism evidence="2 3">
    <name type="scientific">Flavobacterium phragmitis</name>
    <dbReference type="NCBI Taxonomy" id="739143"/>
    <lineage>
        <taxon>Bacteria</taxon>
        <taxon>Pseudomonadati</taxon>
        <taxon>Bacteroidota</taxon>
        <taxon>Flavobacteriia</taxon>
        <taxon>Flavobacteriales</taxon>
        <taxon>Flavobacteriaceae</taxon>
        <taxon>Flavobacterium</taxon>
    </lineage>
</organism>
<dbReference type="Proteomes" id="UP000199672">
    <property type="component" value="Unassembled WGS sequence"/>
</dbReference>
<protein>
    <submittedName>
        <fullName evidence="2">Multiubiquitin</fullName>
    </submittedName>
</protein>
<dbReference type="EMBL" id="FOMH01000001">
    <property type="protein sequence ID" value="SFC59788.1"/>
    <property type="molecule type" value="Genomic_DNA"/>
</dbReference>
<feature type="domain" description="Multi-ubiquitin" evidence="1">
    <location>
        <begin position="156"/>
        <end position="226"/>
    </location>
</feature>
<accession>A0A1I1KM97</accession>
<evidence type="ECO:0000259" key="1">
    <source>
        <dbReference type="Pfam" id="PF14452"/>
    </source>
</evidence>
<dbReference type="AlphaFoldDB" id="A0A1I1KM97"/>
<sequence length="228" mass="26279">MENNRGADAPKSKQPLEFIIEGEKFETFDQYKTGAELKQLKGIPLETELYLSIAKPYDDELIENDKSVNLARPDKEYFFVKKKLHFTINKEPFVWYKQFIRGIQVRELGKINPNDDLYLDLPEGYEDDFITDDEIIDLARPGKENFFSKKPDIFIIIVNGRDKSWEKRTITFEEVVALAGGNSNDGNKAYTVTYFKGPKQNPKGEMAKGDYVYVTNKMIFNATATDKS</sequence>
<dbReference type="RefSeq" id="WP_091490435.1">
    <property type="nucleotide sequence ID" value="NZ_FOMH01000001.1"/>
</dbReference>
<proteinExistence type="predicted"/>